<dbReference type="CDD" id="cd03784">
    <property type="entry name" value="GT1_Gtf-like"/>
    <property type="match status" value="1"/>
</dbReference>
<dbReference type="InterPro" id="IPR002213">
    <property type="entry name" value="UDP_glucos_trans"/>
</dbReference>
<name>Q1DER2_MYXXD</name>
<protein>
    <submittedName>
        <fullName evidence="1">Glycosyltransferase, MGT family</fullName>
        <ecNumber evidence="1">2.4.1.-</ecNumber>
    </submittedName>
</protein>
<dbReference type="EnsemblBacteria" id="ABF86560">
    <property type="protein sequence ID" value="ABF86560"/>
    <property type="gene ID" value="MXAN_0593"/>
</dbReference>
<dbReference type="InterPro" id="IPR050426">
    <property type="entry name" value="Glycosyltransferase_28"/>
</dbReference>
<dbReference type="EMBL" id="CP000113">
    <property type="protein sequence ID" value="ABF86560.1"/>
    <property type="molecule type" value="Genomic_DNA"/>
</dbReference>
<dbReference type="GO" id="GO:0008194">
    <property type="term" value="F:UDP-glycosyltransferase activity"/>
    <property type="evidence" value="ECO:0007669"/>
    <property type="project" value="InterPro"/>
</dbReference>
<organism evidence="1 2">
    <name type="scientific">Myxococcus xanthus (strain DK1622)</name>
    <dbReference type="NCBI Taxonomy" id="246197"/>
    <lineage>
        <taxon>Bacteria</taxon>
        <taxon>Pseudomonadati</taxon>
        <taxon>Myxococcota</taxon>
        <taxon>Myxococcia</taxon>
        <taxon>Myxococcales</taxon>
        <taxon>Cystobacterineae</taxon>
        <taxon>Myxococcaceae</taxon>
        <taxon>Myxococcus</taxon>
    </lineage>
</organism>
<reference evidence="1 2" key="1">
    <citation type="journal article" date="2006" name="Proc. Natl. Acad. Sci. U.S.A.">
        <title>Evolution of sensory complexity recorded in a myxobacterial genome.</title>
        <authorList>
            <person name="Goldman B.S."/>
            <person name="Nierman W.C."/>
            <person name="Kaiser D."/>
            <person name="Slater S.C."/>
            <person name="Durkin A.S."/>
            <person name="Eisen J.A."/>
            <person name="Ronning C.M."/>
            <person name="Barbazuk W.B."/>
            <person name="Blanchard M."/>
            <person name="Field C."/>
            <person name="Halling C."/>
            <person name="Hinkle G."/>
            <person name="Iartchuk O."/>
            <person name="Kim H.S."/>
            <person name="Mackenzie C."/>
            <person name="Madupu R."/>
            <person name="Miller N."/>
            <person name="Shvartsbeyn A."/>
            <person name="Sullivan S.A."/>
            <person name="Vaudin M."/>
            <person name="Wiegand R."/>
            <person name="Kaplan H.B."/>
        </authorList>
    </citation>
    <scope>NUCLEOTIDE SEQUENCE [LARGE SCALE GENOMIC DNA]</scope>
    <source>
        <strain evidence="2">DK1622</strain>
    </source>
</reference>
<evidence type="ECO:0000313" key="2">
    <source>
        <dbReference type="Proteomes" id="UP000002402"/>
    </source>
</evidence>
<dbReference type="PANTHER" id="PTHR48050">
    <property type="entry name" value="STEROL 3-BETA-GLUCOSYLTRANSFERASE"/>
    <property type="match status" value="1"/>
</dbReference>
<evidence type="ECO:0000313" key="1">
    <source>
        <dbReference type="EMBL" id="ABF86560.1"/>
    </source>
</evidence>
<gene>
    <name evidence="1" type="ordered locus">MXAN_0593</name>
</gene>
<dbReference type="Pfam" id="PF00201">
    <property type="entry name" value="UDPGT"/>
    <property type="match status" value="1"/>
</dbReference>
<keyword evidence="2" id="KW-1185">Reference proteome</keyword>
<dbReference type="SUPFAM" id="SSF53756">
    <property type="entry name" value="UDP-Glycosyltransferase/glycogen phosphorylase"/>
    <property type="match status" value="1"/>
</dbReference>
<dbReference type="GO" id="GO:0017000">
    <property type="term" value="P:antibiotic biosynthetic process"/>
    <property type="evidence" value="ECO:0007669"/>
    <property type="project" value="UniProtKB-ARBA"/>
</dbReference>
<dbReference type="AlphaFoldDB" id="Q1DER2"/>
<dbReference type="KEGG" id="mxa:MXAN_0593"/>
<dbReference type="PANTHER" id="PTHR48050:SF13">
    <property type="entry name" value="STEROL 3-BETA-GLUCOSYLTRANSFERASE UGT80A2"/>
    <property type="match status" value="1"/>
</dbReference>
<dbReference type="Gene3D" id="3.40.50.2000">
    <property type="entry name" value="Glycogen Phosphorylase B"/>
    <property type="match status" value="2"/>
</dbReference>
<sequence length="430" mass="45983">MARILMAAHPTAGHTNALRAIGGRLRELGHDLAIATVVAPARFPGLMPEPLRFASQLPEALRQDGLRLVPLRPAPAALWYGARITRARGLDELGWALRLFTTGMEGHARRIAEEIEASGTDVVLADYLMPAALLAARRTRRPYVALYHSALPFPVEGAAPFGSGLEDDAPRDATWTQAEQRGLALLRWFDARVARAAKRLRVPLKTNGLLAAPISDDLNLMATTPALEPGLEPLPGPVEMTGPCLPRPVPSSMDDPALTAIRPGRTHVYVSLGTVFNDQPHVFHAILDGLARHDVDVVVSAGASFERLQARAGPRTQVFRRVPQVPLLQKVDLVVTHGGNNTVQESLAAGRPMVVVPFGGDQLANARRVERLGVGRAVPPSALSADAIAHAFTQVSQPEVATKARALAATLEGVDGTERAAQAVLRLLTT</sequence>
<dbReference type="eggNOG" id="COG1819">
    <property type="taxonomic scope" value="Bacteria"/>
</dbReference>
<dbReference type="EC" id="2.4.1.-" evidence="1"/>
<accession>Q1DER2</accession>
<dbReference type="HOGENOM" id="CLU_000537_7_1_7"/>
<proteinExistence type="predicted"/>
<dbReference type="CAZy" id="GT1">
    <property type="family name" value="Glycosyltransferase Family 1"/>
</dbReference>
<dbReference type="STRING" id="246197.MXAN_0593"/>
<keyword evidence="1" id="KW-0808">Transferase</keyword>
<keyword evidence="1" id="KW-0328">Glycosyltransferase</keyword>
<dbReference type="Proteomes" id="UP000002402">
    <property type="component" value="Chromosome"/>
</dbReference>